<dbReference type="InterPro" id="IPR025320">
    <property type="entry name" value="DUF4225"/>
</dbReference>
<reference evidence="1 2" key="1">
    <citation type="submission" date="2016-03" db="EMBL/GenBank/DDBJ databases">
        <title>Draft Genome Assembly of Pseudomonas putida strain CBF10-2.</title>
        <authorList>
            <person name="Iyer R.S."/>
            <person name="Damania A."/>
        </authorList>
    </citation>
    <scope>NUCLEOTIDE SEQUENCE [LARGE SCALE GENOMIC DNA]</scope>
    <source>
        <strain evidence="1 2">CBF10-2</strain>
    </source>
</reference>
<evidence type="ECO:0000313" key="1">
    <source>
        <dbReference type="EMBL" id="OAI92085.1"/>
    </source>
</evidence>
<evidence type="ECO:0000313" key="2">
    <source>
        <dbReference type="Proteomes" id="UP000077752"/>
    </source>
</evidence>
<accession>A0A177SMS6</accession>
<dbReference type="AlphaFoldDB" id="A0A177SMS6"/>
<organism evidence="1 2">
    <name type="scientific">Pseudomonas putida</name>
    <name type="common">Arthrobacter siderocapsulatus</name>
    <dbReference type="NCBI Taxonomy" id="303"/>
    <lineage>
        <taxon>Bacteria</taxon>
        <taxon>Pseudomonadati</taxon>
        <taxon>Pseudomonadota</taxon>
        <taxon>Gammaproteobacteria</taxon>
        <taxon>Pseudomonadales</taxon>
        <taxon>Pseudomonadaceae</taxon>
        <taxon>Pseudomonas</taxon>
    </lineage>
</organism>
<proteinExistence type="predicted"/>
<comment type="caution">
    <text evidence="1">The sequence shown here is derived from an EMBL/GenBank/DDBJ whole genome shotgun (WGS) entry which is preliminary data.</text>
</comment>
<protein>
    <recommendedName>
        <fullName evidence="3">DUF4225 domain-containing protein</fullName>
    </recommendedName>
</protein>
<gene>
    <name evidence="1" type="ORF">AYO28_19200</name>
</gene>
<dbReference type="Proteomes" id="UP000077752">
    <property type="component" value="Unassembled WGS sequence"/>
</dbReference>
<dbReference type="Pfam" id="PF13988">
    <property type="entry name" value="DUF4225"/>
    <property type="match status" value="1"/>
</dbReference>
<sequence length="236" mass="25825">MSTQLSSYKRDRQLQELHQSAANLTQYACMVSARHIKDGVLRGQFNRDMAYYVRQVLSDVRNGRLRVDDGLLRIQIEHKHMQKSSQDIGKQLAGFVSGGVVALTGAGICYGSAGLACGFAGVPMIAHGTNNMYENGANLWEGGSDIVGPVRTLYQKVSVAVGGTESQGSMAYWLADLGLAGYGVLRPVVRPDAWKLFHRIPADHVPAYKLMGNGARIFEAYIAWLTYSQIAEEAEK</sequence>
<evidence type="ECO:0008006" key="3">
    <source>
        <dbReference type="Google" id="ProtNLM"/>
    </source>
</evidence>
<dbReference type="EMBL" id="LUCV01000020">
    <property type="protein sequence ID" value="OAI92085.1"/>
    <property type="molecule type" value="Genomic_DNA"/>
</dbReference>
<name>A0A177SMS6_PSEPU</name>
<dbReference type="RefSeq" id="WP_064303120.1">
    <property type="nucleotide sequence ID" value="NZ_LUCV01000020.1"/>
</dbReference>